<comment type="similarity">
    <text evidence="1 4">Belongs to the glycosyl hydrolase 30 family.</text>
</comment>
<evidence type="ECO:0000256" key="3">
    <source>
        <dbReference type="ARBA" id="ARBA00022801"/>
    </source>
</evidence>
<evidence type="ECO:0000259" key="6">
    <source>
        <dbReference type="Pfam" id="PF17189"/>
    </source>
</evidence>
<dbReference type="InterPro" id="IPR001139">
    <property type="entry name" value="Glyco_hydro_30"/>
</dbReference>
<name>A0A0V8HGP7_9BACI</name>
<evidence type="ECO:0000256" key="2">
    <source>
        <dbReference type="ARBA" id="ARBA00022729"/>
    </source>
</evidence>
<dbReference type="Pfam" id="PF02055">
    <property type="entry name" value="Glyco_hydro_30"/>
    <property type="match status" value="1"/>
</dbReference>
<evidence type="ECO:0000256" key="1">
    <source>
        <dbReference type="ARBA" id="ARBA00005382"/>
    </source>
</evidence>
<sequence length="449" mass="49847">MRFKSAEVILTAKETGDRLSKKEPVSFSTGLDAAGTHIELDPGLKFQEMIGFGGAFTEAAAYSLSLVSPEKRAEVIKRYFDPVEGLGYRLGRTHINSCDFSLGNYTYVEEGDASLESFTVERERKLVLPLIHDAVKAAGSELSIVASPWSPPPWMKSNGEMNNGGKLLPEFEGAWAEYYSKYIDAMEKEGVAIWGITIQNEPEAKQVWDSCLYTGEEEREFIKNHLGPSLERNGHGDVKVIIWDHNRDVIFERASAVLSDPEAAKYVWGTGNHWYVSEEFENLSKVHDAFPDKHLIFTEGCIEGGVQVGAWHTGERYARNIIGDLNNHLEAWIDWNLVLNEEGGPNHVGNYCDAPVIVDTVKDEVHYNSSFYYIGHFSKFIEPGARRIWSGVSSDRVSATAFENPDGRVAVIVMNAGDDKEDVSMAVSGSDEAVRLELPGHSIGTFVLS</sequence>
<keyword evidence="3 4" id="KW-0378">Hydrolase</keyword>
<keyword evidence="8" id="KW-1185">Reference proteome</keyword>
<dbReference type="Proteomes" id="UP000181997">
    <property type="component" value="Unassembled WGS sequence"/>
</dbReference>
<dbReference type="PANTHER" id="PTHR11069">
    <property type="entry name" value="GLUCOSYLCERAMIDASE"/>
    <property type="match status" value="1"/>
</dbReference>
<keyword evidence="2" id="KW-0732">Signal</keyword>
<dbReference type="GO" id="GO:0006680">
    <property type="term" value="P:glucosylceramide catabolic process"/>
    <property type="evidence" value="ECO:0007669"/>
    <property type="project" value="TreeGrafter"/>
</dbReference>
<dbReference type="Gene3D" id="3.20.20.80">
    <property type="entry name" value="Glycosidases"/>
    <property type="match status" value="1"/>
</dbReference>
<evidence type="ECO:0000259" key="5">
    <source>
        <dbReference type="Pfam" id="PF02055"/>
    </source>
</evidence>
<dbReference type="Pfam" id="PF17189">
    <property type="entry name" value="Glyco_hydro_30C"/>
    <property type="match status" value="1"/>
</dbReference>
<dbReference type="AlphaFoldDB" id="A0A0V8HGP7"/>
<dbReference type="GO" id="GO:0004348">
    <property type="term" value="F:glucosylceramidase activity"/>
    <property type="evidence" value="ECO:0007669"/>
    <property type="project" value="InterPro"/>
</dbReference>
<dbReference type="OrthoDB" id="9806701at2"/>
<evidence type="ECO:0000313" key="7">
    <source>
        <dbReference type="EMBL" id="SCC14818.1"/>
    </source>
</evidence>
<keyword evidence="4" id="KW-0326">Glycosidase</keyword>
<dbReference type="InterPro" id="IPR013780">
    <property type="entry name" value="Glyco_hydro_b"/>
</dbReference>
<dbReference type="SUPFAM" id="SSF51445">
    <property type="entry name" value="(Trans)glycosidases"/>
    <property type="match status" value="1"/>
</dbReference>
<dbReference type="SUPFAM" id="SSF51011">
    <property type="entry name" value="Glycosyl hydrolase domain"/>
    <property type="match status" value="1"/>
</dbReference>
<dbReference type="PANTHER" id="PTHR11069:SF23">
    <property type="entry name" value="LYSOSOMAL ACID GLUCOSYLCERAMIDASE"/>
    <property type="match status" value="1"/>
</dbReference>
<gene>
    <name evidence="7" type="ORF">GA0061094_2697</name>
</gene>
<evidence type="ECO:0000313" key="8">
    <source>
        <dbReference type="Proteomes" id="UP000181997"/>
    </source>
</evidence>
<organism evidence="7 8">
    <name type="scientific">[Bacillus] enclensis</name>
    <dbReference type="NCBI Taxonomy" id="1402860"/>
    <lineage>
        <taxon>Bacteria</taxon>
        <taxon>Bacillati</taxon>
        <taxon>Bacillota</taxon>
        <taxon>Bacilli</taxon>
        <taxon>Bacillales</taxon>
        <taxon>Bacillaceae</taxon>
        <taxon>Rossellomorea</taxon>
    </lineage>
</organism>
<dbReference type="GO" id="GO:0016020">
    <property type="term" value="C:membrane"/>
    <property type="evidence" value="ECO:0007669"/>
    <property type="project" value="GOC"/>
</dbReference>
<feature type="domain" description="Glycosyl hydrolase family 30 TIM-barrel" evidence="5">
    <location>
        <begin position="51"/>
        <end position="381"/>
    </location>
</feature>
<evidence type="ECO:0000256" key="4">
    <source>
        <dbReference type="RuleBase" id="RU361188"/>
    </source>
</evidence>
<dbReference type="EMBL" id="FMAU01000003">
    <property type="protein sequence ID" value="SCC14818.1"/>
    <property type="molecule type" value="Genomic_DNA"/>
</dbReference>
<feature type="domain" description="Glycosyl hydrolase family 30 beta sandwich" evidence="6">
    <location>
        <begin position="384"/>
        <end position="446"/>
    </location>
</feature>
<dbReference type="PRINTS" id="PR00843">
    <property type="entry name" value="GLHYDRLASE30"/>
</dbReference>
<dbReference type="RefSeq" id="WP_058298808.1">
    <property type="nucleotide sequence ID" value="NZ_FMAU01000003.1"/>
</dbReference>
<accession>A0A0V8HGP7</accession>
<proteinExistence type="inferred from homology"/>
<reference evidence="8" key="1">
    <citation type="submission" date="2016-08" db="EMBL/GenBank/DDBJ databases">
        <authorList>
            <person name="Varghese N."/>
            <person name="Submissions Spin"/>
        </authorList>
    </citation>
    <scope>NUCLEOTIDE SEQUENCE [LARGE SCALE GENOMIC DNA]</scope>
    <source>
        <strain evidence="8">SGD-1123</strain>
    </source>
</reference>
<dbReference type="InterPro" id="IPR033453">
    <property type="entry name" value="Glyco_hydro_30_TIM-barrel"/>
</dbReference>
<dbReference type="InterPro" id="IPR017853">
    <property type="entry name" value="GH"/>
</dbReference>
<protein>
    <submittedName>
        <fullName evidence="7">Glucosylceramidase</fullName>
    </submittedName>
</protein>
<dbReference type="Gene3D" id="2.60.40.1180">
    <property type="entry name" value="Golgi alpha-mannosidase II"/>
    <property type="match status" value="1"/>
</dbReference>
<dbReference type="InterPro" id="IPR033452">
    <property type="entry name" value="GH30_C"/>
</dbReference>